<dbReference type="EMBL" id="JBHLXD010000011">
    <property type="protein sequence ID" value="MFC0208434.1"/>
    <property type="molecule type" value="Genomic_DNA"/>
</dbReference>
<organism evidence="2 3">
    <name type="scientific">Chelativorans intermedius</name>
    <dbReference type="NCBI Taxonomy" id="515947"/>
    <lineage>
        <taxon>Bacteria</taxon>
        <taxon>Pseudomonadati</taxon>
        <taxon>Pseudomonadota</taxon>
        <taxon>Alphaproteobacteria</taxon>
        <taxon>Hyphomicrobiales</taxon>
        <taxon>Phyllobacteriaceae</taxon>
        <taxon>Chelativorans</taxon>
    </lineage>
</organism>
<dbReference type="CDD" id="cd01299">
    <property type="entry name" value="Met_dep_hydrolase_A"/>
    <property type="match status" value="1"/>
</dbReference>
<protein>
    <submittedName>
        <fullName evidence="2">Amidohydrolase family protein</fullName>
    </submittedName>
</protein>
<dbReference type="Gene3D" id="2.30.40.10">
    <property type="entry name" value="Urease, subunit C, domain 1"/>
    <property type="match status" value="1"/>
</dbReference>
<dbReference type="InterPro" id="IPR006680">
    <property type="entry name" value="Amidohydro-rel"/>
</dbReference>
<keyword evidence="3" id="KW-1185">Reference proteome</keyword>
<dbReference type="Pfam" id="PF01979">
    <property type="entry name" value="Amidohydro_1"/>
    <property type="match status" value="1"/>
</dbReference>
<dbReference type="InterPro" id="IPR051781">
    <property type="entry name" value="Metallo-dep_Hydrolase"/>
</dbReference>
<dbReference type="InterPro" id="IPR011059">
    <property type="entry name" value="Metal-dep_hydrolase_composite"/>
</dbReference>
<evidence type="ECO:0000313" key="3">
    <source>
        <dbReference type="Proteomes" id="UP001589755"/>
    </source>
</evidence>
<dbReference type="RefSeq" id="WP_261521577.1">
    <property type="nucleotide sequence ID" value="NZ_JAODNW010000019.1"/>
</dbReference>
<dbReference type="PANTHER" id="PTHR43135:SF3">
    <property type="entry name" value="ALPHA-D-RIBOSE 1-METHYLPHOSPHONATE 5-TRIPHOSPHATE DIPHOSPHATASE"/>
    <property type="match status" value="1"/>
</dbReference>
<accession>A0ABV6D725</accession>
<dbReference type="SUPFAM" id="SSF51556">
    <property type="entry name" value="Metallo-dependent hydrolases"/>
    <property type="match status" value="1"/>
</dbReference>
<name>A0ABV6D725_9HYPH</name>
<evidence type="ECO:0000313" key="2">
    <source>
        <dbReference type="EMBL" id="MFC0208434.1"/>
    </source>
</evidence>
<dbReference type="Gene3D" id="3.20.20.140">
    <property type="entry name" value="Metal-dependent hydrolases"/>
    <property type="match status" value="1"/>
</dbReference>
<proteinExistence type="predicted"/>
<sequence length="485" mass="52680">MQLRIGRKYQSLVQGFGCACHTPAFARINHRLNMGLSRRSVLRGIATTFAALSLTPSRVFAQEPAKPLLFTNVRIFDGKSAKLIEGSNLRISGNVIEAVLPAGEDPGDVEIVDGGGRVLMPGMIDAHWHTLMAAIPEVLALTADVPYIHLVAAEEAGRTLMRGFTTVRDVGGPSFSLKRAIDEGRFPGPRIFPSGAMISQTSGHGDFRMRYEVPRHSGNDLSHPEAAGIAAIADGVPEVLRRVREQLLLGASQIKIMTGGGVSSTYDPIHVNQFTAEEIRAAVDAASDWGTYVCTHVYTPEGIQRALRNGVKSIEHGQLADEETVKMIAGEGAWWSLQPFLADEDANPKSEPIQRQQQKDIAQGTVRAYELGKKHNVNMAWGTDILFNPKGPPTQGKQLAKLSRWFDNADVLRMATGRNGELLAMAGERNPYRAKLGVIEPGALADLLIIDGNPLEDISLIADPEANMKLIMKDGRIYKNTLTAS</sequence>
<dbReference type="Proteomes" id="UP001589755">
    <property type="component" value="Unassembled WGS sequence"/>
</dbReference>
<dbReference type="PANTHER" id="PTHR43135">
    <property type="entry name" value="ALPHA-D-RIBOSE 1-METHYLPHOSPHONATE 5-TRIPHOSPHATE DIPHOSPHATASE"/>
    <property type="match status" value="1"/>
</dbReference>
<dbReference type="PROSITE" id="PS51257">
    <property type="entry name" value="PROKAR_LIPOPROTEIN"/>
    <property type="match status" value="1"/>
</dbReference>
<reference evidence="2 3" key="1">
    <citation type="submission" date="2024-09" db="EMBL/GenBank/DDBJ databases">
        <authorList>
            <person name="Sun Q."/>
            <person name="Mori K."/>
        </authorList>
    </citation>
    <scope>NUCLEOTIDE SEQUENCE [LARGE SCALE GENOMIC DNA]</scope>
    <source>
        <strain evidence="2 3">CCM 8543</strain>
    </source>
</reference>
<comment type="caution">
    <text evidence="2">The sequence shown here is derived from an EMBL/GenBank/DDBJ whole genome shotgun (WGS) entry which is preliminary data.</text>
</comment>
<dbReference type="InterPro" id="IPR032466">
    <property type="entry name" value="Metal_Hydrolase"/>
</dbReference>
<dbReference type="SUPFAM" id="SSF51338">
    <property type="entry name" value="Composite domain of metallo-dependent hydrolases"/>
    <property type="match status" value="2"/>
</dbReference>
<feature type="domain" description="Amidohydrolase-related" evidence="1">
    <location>
        <begin position="118"/>
        <end position="477"/>
    </location>
</feature>
<dbReference type="InterPro" id="IPR057744">
    <property type="entry name" value="OTAase-like"/>
</dbReference>
<gene>
    <name evidence="2" type="ORF">ACFFJ2_08490</name>
</gene>
<evidence type="ECO:0000259" key="1">
    <source>
        <dbReference type="Pfam" id="PF01979"/>
    </source>
</evidence>